<gene>
    <name evidence="1" type="ORF">KDH_75030</name>
</gene>
<protein>
    <submittedName>
        <fullName evidence="1">Uncharacterized protein</fullName>
    </submittedName>
</protein>
<organism evidence="1 2">
    <name type="scientific">Dictyobacter halimunensis</name>
    <dbReference type="NCBI Taxonomy" id="3026934"/>
    <lineage>
        <taxon>Bacteria</taxon>
        <taxon>Bacillati</taxon>
        <taxon>Chloroflexota</taxon>
        <taxon>Ktedonobacteria</taxon>
        <taxon>Ktedonobacterales</taxon>
        <taxon>Dictyobacteraceae</taxon>
        <taxon>Dictyobacter</taxon>
    </lineage>
</organism>
<dbReference type="Proteomes" id="UP001344906">
    <property type="component" value="Unassembled WGS sequence"/>
</dbReference>
<sequence length="103" mass="11852">MSNQIHQDRYKHSTIRTFVSNQQDIAESAPLIEHEVRQEEIFTDASNQPSGPIDLLYRFTNDLQKPALGFQQVDSEQDEEPMYSLVYIDPSLSQAWQSHVGQS</sequence>
<keyword evidence="2" id="KW-1185">Reference proteome</keyword>
<evidence type="ECO:0000313" key="1">
    <source>
        <dbReference type="EMBL" id="GLV60684.1"/>
    </source>
</evidence>
<name>A0ABQ6G2C4_9CHLR</name>
<reference evidence="1 2" key="1">
    <citation type="submission" date="2023-02" db="EMBL/GenBank/DDBJ databases">
        <title>Dictyobacter halimunensis sp. nov., a new member of the class Ktedonobacteria from forest soil in a geothermal area.</title>
        <authorList>
            <person name="Rachmania M.K."/>
            <person name="Ningsih F."/>
            <person name="Sakai Y."/>
            <person name="Yabe S."/>
            <person name="Yokota A."/>
            <person name="Sjamsuridzal W."/>
        </authorList>
    </citation>
    <scope>NUCLEOTIDE SEQUENCE [LARGE SCALE GENOMIC DNA]</scope>
    <source>
        <strain evidence="1 2">S3.2.2.5</strain>
    </source>
</reference>
<dbReference type="EMBL" id="BSRI01000002">
    <property type="protein sequence ID" value="GLV60684.1"/>
    <property type="molecule type" value="Genomic_DNA"/>
</dbReference>
<proteinExistence type="predicted"/>
<dbReference type="RefSeq" id="WP_338257821.1">
    <property type="nucleotide sequence ID" value="NZ_BSRI01000002.1"/>
</dbReference>
<evidence type="ECO:0000313" key="2">
    <source>
        <dbReference type="Proteomes" id="UP001344906"/>
    </source>
</evidence>
<accession>A0ABQ6G2C4</accession>
<comment type="caution">
    <text evidence="1">The sequence shown here is derived from an EMBL/GenBank/DDBJ whole genome shotgun (WGS) entry which is preliminary data.</text>
</comment>